<protein>
    <submittedName>
        <fullName evidence="2">Uncharacterized protein</fullName>
    </submittedName>
</protein>
<dbReference type="InterPro" id="IPR053354">
    <property type="entry name" value="MGDG_epimerase"/>
</dbReference>
<dbReference type="OMA" id="MYFNSIC"/>
<gene>
    <name evidence="2" type="ORF">DFA_06733</name>
</gene>
<proteinExistence type="predicted"/>
<dbReference type="STRING" id="1054147.F4Q246"/>
<feature type="region of interest" description="Disordered" evidence="1">
    <location>
        <begin position="226"/>
        <end position="247"/>
    </location>
</feature>
<organism evidence="2 3">
    <name type="scientific">Cavenderia fasciculata</name>
    <name type="common">Slime mold</name>
    <name type="synonym">Dictyostelium fasciculatum</name>
    <dbReference type="NCBI Taxonomy" id="261658"/>
    <lineage>
        <taxon>Eukaryota</taxon>
        <taxon>Amoebozoa</taxon>
        <taxon>Evosea</taxon>
        <taxon>Eumycetozoa</taxon>
        <taxon>Dictyostelia</taxon>
        <taxon>Acytosteliales</taxon>
        <taxon>Cavenderiaceae</taxon>
        <taxon>Cavenderia</taxon>
    </lineage>
</organism>
<dbReference type="AlphaFoldDB" id="F4Q246"/>
<dbReference type="RefSeq" id="XP_004356959.1">
    <property type="nucleotide sequence ID" value="XM_004356905.1"/>
</dbReference>
<dbReference type="GeneID" id="14870185"/>
<dbReference type="PANTHER" id="PTHR43558">
    <property type="entry name" value="REDUCTASE, PUTATIVE (AFU_ORTHOLOGUE AFUA_3G10540)-RELATED"/>
    <property type="match status" value="1"/>
</dbReference>
<evidence type="ECO:0000313" key="2">
    <source>
        <dbReference type="EMBL" id="EGG18066.1"/>
    </source>
</evidence>
<dbReference type="PANTHER" id="PTHR43558:SF6">
    <property type="entry name" value="REDUCTASE, PUTATIVE (AFU_ORTHOLOGUE AFUA_3G10540)-RELATED"/>
    <property type="match status" value="1"/>
</dbReference>
<dbReference type="Proteomes" id="UP000007797">
    <property type="component" value="Unassembled WGS sequence"/>
</dbReference>
<sequence length="811" mass="94874">MISSSSVSTFKGNYELIAKKERIVLDKDGGVPLERIEYPWRDDYQNVCYASDLVVTFDMTIEQQEQYQKARQRYRGACLQAFEIRKEQAKEEKSSSKKRYLSECESNQQRFERILGIVCNAKSATTNFEQKQIQRNISLYLPPHVVCSPIDTYRIRDYRYIYALAAMGHKHHFTTHPLLDLLPERPTISFRQLMQRDRTGKIFQLIRPQLKDCIDQSPEYELRDNQYYDQSGSGSGNNSTPTHEAKLGRYDQDGSLHILYLTLEPHSSIIKMTKRIYTTNIENIQRHSFGSWNEAVSSFLEIFKLYTNRDYTNIDMQPFTPISSDYYGSLILFQPIKNQLPKFKEICFSVLKEKYLILKKETINIIVELPFFILQEFIKYCLDDSGPISFEIFKDIKKKWKEEKEQSSLPLDDEIIQQLLPLDYWIKSMFNRDRFIRLSYLYEIPQSPFHPNYSEDDLLINVFDSTDQFKLKQLPIDRILIHSSQNNNNQNNNNNNNNTSSSSSYSSLSSIVDKETFISNFNKNTNNIFKKEGMNWNNMIVIGGIVTSSLTGLEVGFEESDIDIIFYGVDYEKIKDRITQFYQYLGDHKQYSVSVTGPTIIFSKHYPQRHVQVEYCCYTSIEQVLLGTDIEVSCFAFDGTNVWTMQRGVEAINYRCNFASPYGHYIRGEGVYQRRLLKYLGRGFSIAHFTDNPYIIEQFGQSTIDPPLKPYIIHKEQNGVALLFSARDNPKLIEKLLLKHKEASLPYGPTWTKSNFEPYVQANYDRHYDGYASHFPKILLHSELGQNQHNDCYTDDIECIEDFFRIPPRQI</sequence>
<accession>F4Q246</accession>
<feature type="region of interest" description="Disordered" evidence="1">
    <location>
        <begin position="485"/>
        <end position="505"/>
    </location>
</feature>
<reference evidence="3" key="1">
    <citation type="journal article" date="2011" name="Genome Res.">
        <title>Phylogeny-wide analysis of social amoeba genomes highlights ancient origins for complex intercellular communication.</title>
        <authorList>
            <person name="Heidel A.J."/>
            <person name="Lawal H.M."/>
            <person name="Felder M."/>
            <person name="Schilde C."/>
            <person name="Helps N.R."/>
            <person name="Tunggal B."/>
            <person name="Rivero F."/>
            <person name="John U."/>
            <person name="Schleicher M."/>
            <person name="Eichinger L."/>
            <person name="Platzer M."/>
            <person name="Noegel A.A."/>
            <person name="Schaap P."/>
            <person name="Gloeckner G."/>
        </authorList>
    </citation>
    <scope>NUCLEOTIDE SEQUENCE [LARGE SCALE GENOMIC DNA]</scope>
    <source>
        <strain evidence="3">SH3</strain>
    </source>
</reference>
<evidence type="ECO:0000256" key="1">
    <source>
        <dbReference type="SAM" id="MobiDB-lite"/>
    </source>
</evidence>
<name>F4Q246_CACFS</name>
<evidence type="ECO:0000313" key="3">
    <source>
        <dbReference type="Proteomes" id="UP000007797"/>
    </source>
</evidence>
<keyword evidence="3" id="KW-1185">Reference proteome</keyword>
<dbReference type="OrthoDB" id="20594at2759"/>
<dbReference type="EMBL" id="GL883020">
    <property type="protein sequence ID" value="EGG18066.1"/>
    <property type="molecule type" value="Genomic_DNA"/>
</dbReference>
<dbReference type="KEGG" id="dfa:DFA_06733"/>